<accession>V4TN66</accession>
<organism evidence="2 3">
    <name type="scientific">Citrus clementina</name>
    <name type="common">Clementine</name>
    <name type="synonym">Citrus deliciosa x Citrus sinensis</name>
    <dbReference type="NCBI Taxonomy" id="85681"/>
    <lineage>
        <taxon>Eukaryota</taxon>
        <taxon>Viridiplantae</taxon>
        <taxon>Streptophyta</taxon>
        <taxon>Embryophyta</taxon>
        <taxon>Tracheophyta</taxon>
        <taxon>Spermatophyta</taxon>
        <taxon>Magnoliopsida</taxon>
        <taxon>eudicotyledons</taxon>
        <taxon>Gunneridae</taxon>
        <taxon>Pentapetalae</taxon>
        <taxon>rosids</taxon>
        <taxon>malvids</taxon>
        <taxon>Sapindales</taxon>
        <taxon>Rutaceae</taxon>
        <taxon>Aurantioideae</taxon>
        <taxon>Citrus</taxon>
    </lineage>
</organism>
<dbReference type="PANTHER" id="PTHR11697:SF231">
    <property type="entry name" value="TTF-TYPE DOMAIN-CONTAINING PROTEIN"/>
    <property type="match status" value="1"/>
</dbReference>
<keyword evidence="3" id="KW-1185">Reference proteome</keyword>
<dbReference type="EMBL" id="KI536661">
    <property type="protein sequence ID" value="ESR54862.1"/>
    <property type="molecule type" value="Genomic_DNA"/>
</dbReference>
<dbReference type="InParanoid" id="V4TN66"/>
<dbReference type="Proteomes" id="UP000030687">
    <property type="component" value="Unassembled WGS sequence"/>
</dbReference>
<name>V4TN66_CITCL</name>
<protein>
    <recommendedName>
        <fullName evidence="1">TTF-type domain-containing protein</fullName>
    </recommendedName>
</protein>
<evidence type="ECO:0000313" key="2">
    <source>
        <dbReference type="EMBL" id="ESR54862.1"/>
    </source>
</evidence>
<dbReference type="GO" id="GO:0046983">
    <property type="term" value="F:protein dimerization activity"/>
    <property type="evidence" value="ECO:0007669"/>
    <property type="project" value="InterPro"/>
</dbReference>
<gene>
    <name evidence="2" type="ORF">CICLE_v10023860mg</name>
</gene>
<dbReference type="Pfam" id="PF14291">
    <property type="entry name" value="DUF4371"/>
    <property type="match status" value="1"/>
</dbReference>
<dbReference type="Pfam" id="PF05699">
    <property type="entry name" value="Dimer_Tnp_hAT"/>
    <property type="match status" value="1"/>
</dbReference>
<dbReference type="OMA" id="RDPRECR"/>
<dbReference type="KEGG" id="cic:CICLE_v10023860mg"/>
<dbReference type="InterPro" id="IPR008906">
    <property type="entry name" value="HATC_C_dom"/>
</dbReference>
<proteinExistence type="predicted"/>
<evidence type="ECO:0000259" key="1">
    <source>
        <dbReference type="SMART" id="SM00597"/>
    </source>
</evidence>
<sequence length="643" mass="74386">RDPGLRPQIWVYDVNQQDEIRRAYIMAGPYQPRLSEYPKSGPEKYLRRFQSSWFDSFPSWLEYSPIKDAAFCLPCYLFNTPFAHPKYNAYTVNGFNVWRNVKDGKICAFLNHVGKDPNSTHKKDEKSCEDLMRQSQHLPQVFNRYSSQEIENNKLRLKTTVEAIRYLAFQGCSFRGHDESKKSLNRGNFLQLLKAFASNNEKIAEVILDKAPKYASYISPNIQKEILHVFSMKVKKAIREEIRDAKFYLIVDESRDESKKEHMAVVLRFVDKDGFVREPFFGLVHVSNTSVVTLKDGIHSLLSHNNLNIQNIRGQGYDGASNMRGEWNGLQALILKDCQYAYYIHCLAHRLQLALVAISHEIVPIHHFFTKLTSVVNIVGASCKCNEELKRAQAADIEYMISIDELESRRGLNQIGTLQRPRDTRWSSHFRSVSNLIKMFSATCSVLLNIIEDDTNAFQRGDVDAAYEAMTSFEQGRARRQEDNFIVAEHYRVNFFYTVIDCQLQELSSRFNEHAVQLLILSSARDPRECRESFRIGDVCQLADKFYPADFTDVDKMNLKIQLEHYEYNVVQHPEFKSLSTISELSQWLVSTRKATIVPLVYRIIVLVLTLSVSTATTKRSFSATRIVKTRLRSKMEDEFLTD</sequence>
<dbReference type="PANTHER" id="PTHR11697">
    <property type="entry name" value="GENERAL TRANSCRIPTION FACTOR 2-RELATED ZINC FINGER PROTEIN"/>
    <property type="match status" value="1"/>
</dbReference>
<evidence type="ECO:0000313" key="3">
    <source>
        <dbReference type="Proteomes" id="UP000030687"/>
    </source>
</evidence>
<dbReference type="InterPro" id="IPR012337">
    <property type="entry name" value="RNaseH-like_sf"/>
</dbReference>
<dbReference type="InterPro" id="IPR006580">
    <property type="entry name" value="Znf_TTF"/>
</dbReference>
<dbReference type="eggNOG" id="ENOG502QWCA">
    <property type="taxonomic scope" value="Eukaryota"/>
</dbReference>
<dbReference type="Gramene" id="ESR54862">
    <property type="protein sequence ID" value="ESR54862"/>
    <property type="gene ID" value="CICLE_v10023860mg"/>
</dbReference>
<dbReference type="AlphaFoldDB" id="V4TN66"/>
<dbReference type="SUPFAM" id="SSF53098">
    <property type="entry name" value="Ribonuclease H-like"/>
    <property type="match status" value="1"/>
</dbReference>
<reference evidence="2 3" key="1">
    <citation type="submission" date="2013-10" db="EMBL/GenBank/DDBJ databases">
        <authorList>
            <consortium name="International Citrus Genome Consortium"/>
            <person name="Jenkins J."/>
            <person name="Schmutz J."/>
            <person name="Prochnik S."/>
            <person name="Rokhsar D."/>
            <person name="Gmitter F."/>
            <person name="Ollitrault P."/>
            <person name="Machado M."/>
            <person name="Talon M."/>
            <person name="Wincker P."/>
            <person name="Jaillon O."/>
            <person name="Morgante M."/>
        </authorList>
    </citation>
    <scope>NUCLEOTIDE SEQUENCE</scope>
    <source>
        <strain evidence="3">cv. Clemenules</strain>
    </source>
</reference>
<feature type="domain" description="TTF-type" evidence="1">
    <location>
        <begin position="45"/>
        <end position="144"/>
    </location>
</feature>
<feature type="non-terminal residue" evidence="2">
    <location>
        <position position="1"/>
    </location>
</feature>
<dbReference type="InterPro" id="IPR055298">
    <property type="entry name" value="AtLOH3-like"/>
</dbReference>
<dbReference type="SMART" id="SM00597">
    <property type="entry name" value="ZnF_TTF"/>
    <property type="match status" value="1"/>
</dbReference>
<dbReference type="STRING" id="85681.V4TN66"/>
<dbReference type="InterPro" id="IPR025398">
    <property type="entry name" value="DUF4371"/>
</dbReference>